<organism evidence="5 6">
    <name type="scientific">Inquilinus limosus MP06</name>
    <dbReference type="NCBI Taxonomy" id="1398085"/>
    <lineage>
        <taxon>Bacteria</taxon>
        <taxon>Pseudomonadati</taxon>
        <taxon>Pseudomonadota</taxon>
        <taxon>Alphaproteobacteria</taxon>
        <taxon>Rhodospirillales</taxon>
        <taxon>Rhodospirillaceae</taxon>
        <taxon>Inquilinus</taxon>
    </lineage>
</organism>
<dbReference type="Pfam" id="PF00589">
    <property type="entry name" value="Phage_integrase"/>
    <property type="match status" value="1"/>
</dbReference>
<accession>A0A0A0DDR9</accession>
<dbReference type="EMBL" id="JANX01000001">
    <property type="protein sequence ID" value="KGM36190.1"/>
    <property type="molecule type" value="Genomic_DNA"/>
</dbReference>
<dbReference type="CDD" id="cd00796">
    <property type="entry name" value="INT_Rci_Hp1_C"/>
    <property type="match status" value="1"/>
</dbReference>
<dbReference type="GO" id="GO:0015074">
    <property type="term" value="P:DNA integration"/>
    <property type="evidence" value="ECO:0007669"/>
    <property type="project" value="UniProtKB-KW"/>
</dbReference>
<evidence type="ECO:0000259" key="4">
    <source>
        <dbReference type="PROSITE" id="PS51898"/>
    </source>
</evidence>
<dbReference type="InterPro" id="IPR050090">
    <property type="entry name" value="Tyrosine_recombinase_XerCD"/>
</dbReference>
<dbReference type="GO" id="GO:0003677">
    <property type="term" value="F:DNA binding"/>
    <property type="evidence" value="ECO:0007669"/>
    <property type="project" value="InterPro"/>
</dbReference>
<dbReference type="OrthoDB" id="7298605at2"/>
<dbReference type="Proteomes" id="UP000029995">
    <property type="component" value="Unassembled WGS sequence"/>
</dbReference>
<feature type="region of interest" description="Disordered" evidence="3">
    <location>
        <begin position="260"/>
        <end position="282"/>
    </location>
</feature>
<feature type="domain" description="Tyr recombinase" evidence="4">
    <location>
        <begin position="78"/>
        <end position="260"/>
    </location>
</feature>
<feature type="compositionally biased region" description="Acidic residues" evidence="3">
    <location>
        <begin position="271"/>
        <end position="282"/>
    </location>
</feature>
<proteinExistence type="predicted"/>
<dbReference type="InterPro" id="IPR002104">
    <property type="entry name" value="Integrase_catalytic"/>
</dbReference>
<dbReference type="InterPro" id="IPR011010">
    <property type="entry name" value="DNA_brk_join_enz"/>
</dbReference>
<keyword evidence="1" id="KW-0229">DNA integration</keyword>
<sequence>MKQVTTTVLREVITERRKQVVRNKPVGDTAIRRDLAFVSSVFTLALETEEEWTEGFEHPVHRLSKTTTKNKRLKRTTRRRRFFSPREFGALLCACTTQQQRRILKLAVSTGMRRQEIENLQWERNVRLSRREIVLWDDDTKTSEPRTIALNDIAVRVLSLTVRSNQCPYVFWHMEIDEKGRPVPVKYASFAQWWKGVKKRAIARSPDSRFHDLRRTFASWWIQRGGDWEVLRTMLGHSQSEMTANYAYLRTGDLHDEIARLSGPQPGQDLLIDDEEEDDEDE</sequence>
<dbReference type="SUPFAM" id="SSF56349">
    <property type="entry name" value="DNA breaking-rejoining enzymes"/>
    <property type="match status" value="1"/>
</dbReference>
<evidence type="ECO:0000256" key="3">
    <source>
        <dbReference type="SAM" id="MobiDB-lite"/>
    </source>
</evidence>
<dbReference type="Gene3D" id="1.10.443.10">
    <property type="entry name" value="Intergrase catalytic core"/>
    <property type="match status" value="1"/>
</dbReference>
<protein>
    <recommendedName>
        <fullName evidence="4">Tyr recombinase domain-containing protein</fullName>
    </recommendedName>
</protein>
<name>A0A0A0DDR9_9PROT</name>
<reference evidence="5 6" key="1">
    <citation type="submission" date="2014-01" db="EMBL/GenBank/DDBJ databases">
        <title>Genome sequence determination for a cystic fibrosis isolate, Inquilinus limosus.</title>
        <authorList>
            <person name="Pino M."/>
            <person name="Di Conza J."/>
            <person name="Gutkind G."/>
        </authorList>
    </citation>
    <scope>NUCLEOTIDE SEQUENCE [LARGE SCALE GENOMIC DNA]</scope>
    <source>
        <strain evidence="5 6">MP06</strain>
    </source>
</reference>
<dbReference type="AlphaFoldDB" id="A0A0A0DDR9"/>
<evidence type="ECO:0000256" key="2">
    <source>
        <dbReference type="ARBA" id="ARBA00023172"/>
    </source>
</evidence>
<dbReference type="PANTHER" id="PTHR30349:SF64">
    <property type="entry name" value="PROPHAGE INTEGRASE INTD-RELATED"/>
    <property type="match status" value="1"/>
</dbReference>
<dbReference type="PROSITE" id="PS51898">
    <property type="entry name" value="TYR_RECOMBINASE"/>
    <property type="match status" value="1"/>
</dbReference>
<dbReference type="GO" id="GO:0006310">
    <property type="term" value="P:DNA recombination"/>
    <property type="evidence" value="ECO:0007669"/>
    <property type="project" value="UniProtKB-KW"/>
</dbReference>
<keyword evidence="2" id="KW-0233">DNA recombination</keyword>
<evidence type="ECO:0000313" key="5">
    <source>
        <dbReference type="EMBL" id="KGM36190.1"/>
    </source>
</evidence>
<evidence type="ECO:0000256" key="1">
    <source>
        <dbReference type="ARBA" id="ARBA00022908"/>
    </source>
</evidence>
<evidence type="ECO:0000313" key="6">
    <source>
        <dbReference type="Proteomes" id="UP000029995"/>
    </source>
</evidence>
<dbReference type="PANTHER" id="PTHR30349">
    <property type="entry name" value="PHAGE INTEGRASE-RELATED"/>
    <property type="match status" value="1"/>
</dbReference>
<dbReference type="InterPro" id="IPR013762">
    <property type="entry name" value="Integrase-like_cat_sf"/>
</dbReference>
<comment type="caution">
    <text evidence="5">The sequence shown here is derived from an EMBL/GenBank/DDBJ whole genome shotgun (WGS) entry which is preliminary data.</text>
</comment>
<gene>
    <name evidence="5" type="ORF">P409_00660</name>
</gene>